<dbReference type="EMBL" id="JNOC01000078">
    <property type="protein sequence ID" value="KPH54975.1"/>
    <property type="molecule type" value="Genomic_DNA"/>
</dbReference>
<accession>A0A0N1E7R7</accession>
<dbReference type="RefSeq" id="WP_005023125.1">
    <property type="nucleotide sequence ID" value="NZ_CABKNZ010000039.1"/>
</dbReference>
<name>A0A0N1E7R7_9HELI</name>
<proteinExistence type="predicted"/>
<evidence type="ECO:0000313" key="1">
    <source>
        <dbReference type="EMBL" id="KPH50054.1"/>
    </source>
</evidence>
<organism evidence="2 4">
    <name type="scientific">Helicobacter pullorum</name>
    <dbReference type="NCBI Taxonomy" id="35818"/>
    <lineage>
        <taxon>Bacteria</taxon>
        <taxon>Pseudomonadati</taxon>
        <taxon>Campylobacterota</taxon>
        <taxon>Epsilonproteobacteria</taxon>
        <taxon>Campylobacterales</taxon>
        <taxon>Helicobacteraceae</taxon>
        <taxon>Helicobacter</taxon>
    </lineage>
</organism>
<reference evidence="3 4" key="1">
    <citation type="submission" date="2014-06" db="EMBL/GenBank/DDBJ databases">
        <title>Helicobacter pullorum isolates in fresh chicken meat - phenotypic and genotypic features.</title>
        <authorList>
            <person name="Borges V."/>
            <person name="Santos A."/>
            <person name="Correia C.B."/>
            <person name="Saraiva M."/>
            <person name="Menard A."/>
            <person name="Vieira L."/>
            <person name="Sampaio D.A."/>
            <person name="Gomes J.P."/>
            <person name="Oleastro M."/>
        </authorList>
    </citation>
    <scope>NUCLEOTIDE SEQUENCE [LARGE SCALE GENOMIC DNA]</scope>
    <source>
        <strain evidence="2 4">229334/12</strain>
        <strain evidence="1 3">229336/12</strain>
    </source>
</reference>
<dbReference type="AlphaFoldDB" id="A0A0N1E7R7"/>
<dbReference type="PATRIC" id="fig|35818.10.peg.1013"/>
<dbReference type="EMBL" id="JNUR01000035">
    <property type="protein sequence ID" value="KPH50054.1"/>
    <property type="molecule type" value="Genomic_DNA"/>
</dbReference>
<dbReference type="Proteomes" id="UP000037997">
    <property type="component" value="Unassembled WGS sequence"/>
</dbReference>
<comment type="caution">
    <text evidence="2">The sequence shown here is derived from an EMBL/GenBank/DDBJ whole genome shotgun (WGS) entry which is preliminary data.</text>
</comment>
<evidence type="ECO:0000313" key="3">
    <source>
        <dbReference type="Proteomes" id="UP000037800"/>
    </source>
</evidence>
<dbReference type="Proteomes" id="UP000037800">
    <property type="component" value="Unassembled WGS sequence"/>
</dbReference>
<sequence length="84" mass="9860">MQVNSIADSLFKDFIEVFMIKEKSKKIEGLIKMKEKIKNLNSFPKSEKDEQLSCYLDSFSSLIDFGDRNLLIRNIEKELAELQR</sequence>
<gene>
    <name evidence="2" type="ORF">HPU229334_11295</name>
    <name evidence="1" type="ORF">HPU229336_04955</name>
</gene>
<evidence type="ECO:0000313" key="2">
    <source>
        <dbReference type="EMBL" id="KPH54975.1"/>
    </source>
</evidence>
<evidence type="ECO:0000313" key="4">
    <source>
        <dbReference type="Proteomes" id="UP000037997"/>
    </source>
</evidence>
<protein>
    <submittedName>
        <fullName evidence="2">Uncharacterized protein</fullName>
    </submittedName>
</protein>